<protein>
    <submittedName>
        <fullName evidence="2">Uncharacterized protein</fullName>
    </submittedName>
</protein>
<proteinExistence type="predicted"/>
<organism evidence="2">
    <name type="scientific">marine sediment metagenome</name>
    <dbReference type="NCBI Taxonomy" id="412755"/>
    <lineage>
        <taxon>unclassified sequences</taxon>
        <taxon>metagenomes</taxon>
        <taxon>ecological metagenomes</taxon>
    </lineage>
</organism>
<sequence>MKRIKLAFIFAYVYMTLLFVIVIHTALTQGPHYQCTLSVNPFGERLYEVGFFIAVWLFVSYAGLMLWKRNPGK</sequence>
<comment type="caution">
    <text evidence="2">The sequence shown here is derived from an EMBL/GenBank/DDBJ whole genome shotgun (WGS) entry which is preliminary data.</text>
</comment>
<evidence type="ECO:0000313" key="2">
    <source>
        <dbReference type="EMBL" id="GAF76911.1"/>
    </source>
</evidence>
<dbReference type="EMBL" id="BARS01000411">
    <property type="protein sequence ID" value="GAF76911.1"/>
    <property type="molecule type" value="Genomic_DNA"/>
</dbReference>
<dbReference type="AlphaFoldDB" id="X0SP54"/>
<reference evidence="2" key="1">
    <citation type="journal article" date="2014" name="Front. Microbiol.">
        <title>High frequency of phylogenetically diverse reductive dehalogenase-homologous genes in deep subseafloor sedimentary metagenomes.</title>
        <authorList>
            <person name="Kawai M."/>
            <person name="Futagami T."/>
            <person name="Toyoda A."/>
            <person name="Takaki Y."/>
            <person name="Nishi S."/>
            <person name="Hori S."/>
            <person name="Arai W."/>
            <person name="Tsubouchi T."/>
            <person name="Morono Y."/>
            <person name="Uchiyama I."/>
            <person name="Ito T."/>
            <person name="Fujiyama A."/>
            <person name="Inagaki F."/>
            <person name="Takami H."/>
        </authorList>
    </citation>
    <scope>NUCLEOTIDE SEQUENCE</scope>
    <source>
        <strain evidence="2">Expedition CK06-06</strain>
    </source>
</reference>
<evidence type="ECO:0000256" key="1">
    <source>
        <dbReference type="SAM" id="Phobius"/>
    </source>
</evidence>
<feature type="transmembrane region" description="Helical" evidence="1">
    <location>
        <begin position="47"/>
        <end position="67"/>
    </location>
</feature>
<name>X0SP54_9ZZZZ</name>
<feature type="transmembrane region" description="Helical" evidence="1">
    <location>
        <begin position="7"/>
        <end position="27"/>
    </location>
</feature>
<keyword evidence="1" id="KW-0472">Membrane</keyword>
<keyword evidence="1" id="KW-0812">Transmembrane</keyword>
<keyword evidence="1" id="KW-1133">Transmembrane helix</keyword>
<accession>X0SP54</accession>
<gene>
    <name evidence="2" type="ORF">S01H1_01023</name>
</gene>